<name>A0A2S8FI22_9BACT</name>
<proteinExistence type="inferred from homology"/>
<dbReference type="AlphaFoldDB" id="A0A2S8FI22"/>
<keyword evidence="2" id="KW-0808">Transferase</keyword>
<dbReference type="PANTHER" id="PTHR18964">
    <property type="entry name" value="ROK (REPRESSOR, ORF, KINASE) FAMILY"/>
    <property type="match status" value="1"/>
</dbReference>
<dbReference type="InterPro" id="IPR049874">
    <property type="entry name" value="ROK_cs"/>
</dbReference>
<dbReference type="RefSeq" id="WP_105357033.1">
    <property type="nucleotide sequence ID" value="NZ_PUIB01000019.1"/>
</dbReference>
<protein>
    <submittedName>
        <fullName evidence="2">Glucokinase</fullName>
    </submittedName>
</protein>
<evidence type="ECO:0000313" key="3">
    <source>
        <dbReference type="Proteomes" id="UP000239388"/>
    </source>
</evidence>
<organism evidence="2 3">
    <name type="scientific">Blastopirellula marina</name>
    <dbReference type="NCBI Taxonomy" id="124"/>
    <lineage>
        <taxon>Bacteria</taxon>
        <taxon>Pseudomonadati</taxon>
        <taxon>Planctomycetota</taxon>
        <taxon>Planctomycetia</taxon>
        <taxon>Pirellulales</taxon>
        <taxon>Pirellulaceae</taxon>
        <taxon>Blastopirellula</taxon>
    </lineage>
</organism>
<dbReference type="PROSITE" id="PS01125">
    <property type="entry name" value="ROK"/>
    <property type="match status" value="1"/>
</dbReference>
<reference evidence="2 3" key="1">
    <citation type="submission" date="2018-02" db="EMBL/GenBank/DDBJ databases">
        <title>Comparative genomes isolates from brazilian mangrove.</title>
        <authorList>
            <person name="Araujo J.E."/>
            <person name="Taketani R.G."/>
            <person name="Silva M.C.P."/>
            <person name="Loureco M.V."/>
            <person name="Andreote F.D."/>
        </authorList>
    </citation>
    <scope>NUCLEOTIDE SEQUENCE [LARGE SCALE GENOMIC DNA]</scope>
    <source>
        <strain evidence="2 3">NAP PRIS-MGV</strain>
    </source>
</reference>
<evidence type="ECO:0000256" key="1">
    <source>
        <dbReference type="ARBA" id="ARBA00006479"/>
    </source>
</evidence>
<dbReference type="Gene3D" id="3.30.420.40">
    <property type="match status" value="2"/>
</dbReference>
<keyword evidence="2" id="KW-0418">Kinase</keyword>
<dbReference type="InterPro" id="IPR043129">
    <property type="entry name" value="ATPase_NBD"/>
</dbReference>
<gene>
    <name evidence="2" type="ORF">C5Y98_19490</name>
</gene>
<dbReference type="OrthoDB" id="9795247at2"/>
<dbReference type="InterPro" id="IPR000600">
    <property type="entry name" value="ROK"/>
</dbReference>
<sequence>MASAPHIEPGKETLPLFFGVDVGGTNIKIGLVDDDGNTVVYRKIPTLETEGPQRYMERTTEVIQEICAEIGRPLSDISAIGLATPGTMDIEAGMLLEPHNLPNSYNFPIRDCLSQLTGRPVIYANDANAAAFGEYWLGSGREFRSMILLTLGTGVGGGIIVEDLLIDGEHSHGGELGHIIIDFSENARKIPTGQKGHLEAYASGTAIIKRTHEALAGDLQKESSLHIRVDNGEPLSPLMVSQEASRGDAISLHIVMETARYLGIGIVSLMHTIDPGAVVLGGAINFGGHETSLGRQFLERIRQEVKARAFPVPAEKTVVDFARLGGDAGYLGAAGKARAVTHRDSLNS</sequence>
<dbReference type="Pfam" id="PF00480">
    <property type="entry name" value="ROK"/>
    <property type="match status" value="1"/>
</dbReference>
<dbReference type="Proteomes" id="UP000239388">
    <property type="component" value="Unassembled WGS sequence"/>
</dbReference>
<comment type="similarity">
    <text evidence="1">Belongs to the ROK (NagC/XylR) family.</text>
</comment>
<dbReference type="SUPFAM" id="SSF53067">
    <property type="entry name" value="Actin-like ATPase domain"/>
    <property type="match status" value="1"/>
</dbReference>
<dbReference type="PANTHER" id="PTHR18964:SF149">
    <property type="entry name" value="BIFUNCTIONAL UDP-N-ACETYLGLUCOSAMINE 2-EPIMERASE_N-ACETYLMANNOSAMINE KINASE"/>
    <property type="match status" value="1"/>
</dbReference>
<accession>A0A2S8FI22</accession>
<dbReference type="GO" id="GO:0016301">
    <property type="term" value="F:kinase activity"/>
    <property type="evidence" value="ECO:0007669"/>
    <property type="project" value="UniProtKB-KW"/>
</dbReference>
<comment type="caution">
    <text evidence="2">The sequence shown here is derived from an EMBL/GenBank/DDBJ whole genome shotgun (WGS) entry which is preliminary data.</text>
</comment>
<dbReference type="EMBL" id="PUIB01000019">
    <property type="protein sequence ID" value="PQO31806.1"/>
    <property type="molecule type" value="Genomic_DNA"/>
</dbReference>
<evidence type="ECO:0000313" key="2">
    <source>
        <dbReference type="EMBL" id="PQO31806.1"/>
    </source>
</evidence>